<dbReference type="RefSeq" id="WP_377458239.1">
    <property type="nucleotide sequence ID" value="NZ_JBHLUB010000018.1"/>
</dbReference>
<sequence length="214" mass="22689">MAETLYFPDSDTLTDLKTLVQRARAINDDGIRLQAAGKVLALWVGLMNGALGSGVPTMIGMRAVPLAQESTTDVVVNLQSLTDRFARLDTDATELSVPPTTIDAAWAGISAPRSGWQVETESTVQVLRQVAASVAETMATTLPETPGQAVVNSLRNRVWAEDFQLGPVTIAQGAAFAAEALGFLSGPVEAPVKVLRNGPWQRISCPHGQVLIKA</sequence>
<dbReference type="Pfam" id="PF26572">
    <property type="entry name" value="DUF8185"/>
    <property type="match status" value="1"/>
</dbReference>
<feature type="domain" description="DUF8185" evidence="2">
    <location>
        <begin position="112"/>
        <end position="213"/>
    </location>
</feature>
<protein>
    <submittedName>
        <fullName evidence="3">Uncharacterized protein</fullName>
    </submittedName>
</protein>
<keyword evidence="4" id="KW-1185">Reference proteome</keyword>
<dbReference type="InterPro" id="IPR058498">
    <property type="entry name" value="DUF8185"/>
</dbReference>
<comment type="caution">
    <text evidence="3">The sequence shown here is derived from an EMBL/GenBank/DDBJ whole genome shotgun (WGS) entry which is preliminary data.</text>
</comment>
<reference evidence="3 4" key="1">
    <citation type="submission" date="2024-09" db="EMBL/GenBank/DDBJ databases">
        <authorList>
            <person name="Sun Q."/>
            <person name="Mori K."/>
        </authorList>
    </citation>
    <scope>NUCLEOTIDE SEQUENCE [LARGE SCALE GENOMIC DNA]</scope>
    <source>
        <strain evidence="3 4">NCAIM B.02604</strain>
    </source>
</reference>
<evidence type="ECO:0000259" key="2">
    <source>
        <dbReference type="Pfam" id="PF26572"/>
    </source>
</evidence>
<dbReference type="EMBL" id="JBHLUB010000018">
    <property type="protein sequence ID" value="MFC0581549.1"/>
    <property type="molecule type" value="Genomic_DNA"/>
</dbReference>
<dbReference type="Pfam" id="PF26035">
    <property type="entry name" value="DUF8010"/>
    <property type="match status" value="1"/>
</dbReference>
<evidence type="ECO:0000259" key="1">
    <source>
        <dbReference type="Pfam" id="PF26035"/>
    </source>
</evidence>
<feature type="domain" description="DUF8010" evidence="1">
    <location>
        <begin position="2"/>
        <end position="108"/>
    </location>
</feature>
<organism evidence="3 4">
    <name type="scientific">Micrococcoides hystricis</name>
    <dbReference type="NCBI Taxonomy" id="1572761"/>
    <lineage>
        <taxon>Bacteria</taxon>
        <taxon>Bacillati</taxon>
        <taxon>Actinomycetota</taxon>
        <taxon>Actinomycetes</taxon>
        <taxon>Micrococcales</taxon>
        <taxon>Micrococcaceae</taxon>
        <taxon>Micrococcoides</taxon>
    </lineage>
</organism>
<dbReference type="Proteomes" id="UP001589862">
    <property type="component" value="Unassembled WGS sequence"/>
</dbReference>
<accession>A0ABV6P8U5</accession>
<evidence type="ECO:0000313" key="3">
    <source>
        <dbReference type="EMBL" id="MFC0581549.1"/>
    </source>
</evidence>
<dbReference type="InterPro" id="IPR058323">
    <property type="entry name" value="DUF8010"/>
</dbReference>
<gene>
    <name evidence="3" type="ORF">ACFFFR_03980</name>
</gene>
<name>A0ABV6P8U5_9MICC</name>
<proteinExistence type="predicted"/>
<evidence type="ECO:0000313" key="4">
    <source>
        <dbReference type="Proteomes" id="UP001589862"/>
    </source>
</evidence>